<proteinExistence type="predicted"/>
<dbReference type="Gene3D" id="3.40.50.300">
    <property type="entry name" value="P-loop containing nucleotide triphosphate hydrolases"/>
    <property type="match status" value="1"/>
</dbReference>
<dbReference type="Proteomes" id="UP000316270">
    <property type="component" value="Chromosome 6"/>
</dbReference>
<dbReference type="PANTHER" id="PTHR35205:SF1">
    <property type="entry name" value="ZU5 DOMAIN-CONTAINING PROTEIN"/>
    <property type="match status" value="1"/>
</dbReference>
<dbReference type="InterPro" id="IPR027417">
    <property type="entry name" value="P-loop_NTPase"/>
</dbReference>
<accession>A0A517L880</accession>
<evidence type="ECO:0000313" key="2">
    <source>
        <dbReference type="Proteomes" id="UP000316270"/>
    </source>
</evidence>
<dbReference type="EMBL" id="CP042190">
    <property type="protein sequence ID" value="QDS71848.1"/>
    <property type="molecule type" value="Genomic_DNA"/>
</dbReference>
<dbReference type="AlphaFoldDB" id="A0A517L880"/>
<keyword evidence="2" id="KW-1185">Reference proteome</keyword>
<organism evidence="1 2">
    <name type="scientific">Venturia effusa</name>
    <dbReference type="NCBI Taxonomy" id="50376"/>
    <lineage>
        <taxon>Eukaryota</taxon>
        <taxon>Fungi</taxon>
        <taxon>Dikarya</taxon>
        <taxon>Ascomycota</taxon>
        <taxon>Pezizomycotina</taxon>
        <taxon>Dothideomycetes</taxon>
        <taxon>Pleosporomycetidae</taxon>
        <taxon>Venturiales</taxon>
        <taxon>Venturiaceae</taxon>
        <taxon>Venturia</taxon>
    </lineage>
</organism>
<protein>
    <recommendedName>
        <fullName evidence="3">NB-ARC domain-containing protein</fullName>
    </recommendedName>
</protein>
<dbReference type="PANTHER" id="PTHR35205">
    <property type="entry name" value="NB-ARC AND TPR DOMAIN PROTEIN"/>
    <property type="match status" value="1"/>
</dbReference>
<dbReference type="STRING" id="50376.A0A517L880"/>
<sequence>MPSDTHGRHTNLYGDNQTVVANQWQYVDNREERTLPDAVRQKSEIAIEYAREDYERDRDLWVFWINGANYESFIDSYEEVIDILDQSRGQRCSRTGLETLKLAHRRLKQPGRRWLLVIDNANDLRDARDLARHIPHDSDEGSILLTSQDQAVARALGIRHKEMVVVGNMKQCEAQALLNRRLVGNVDRSYHDKLIEQVGRNPLVICQAAAYVDSNSTNMSMSKYIHFLKREKEALALLDIRTDIGTHSSIAPLKAVRQSSAQSNPFSVFALKIMVFFSQTIAVPKSLLRASLKMFKTKSKTKRENTLRRLEERFWVLTPDGHSVLKPDDHSYKLHVVVQLGIRSWLRKRRIWDERQSDAIRVLADFFPDEWSGDSDMADVLYPHRAALLELPQEDVHGMSVRLEPRTGRKDLAELLRRVSWYLEAKQKPGLSECAARKAMSILETHEGAERREKIRCRLILARRLCRRGVFEEAISHARNAQKDARRILDDHALIGNVRRRSQS</sequence>
<reference evidence="1 2" key="1">
    <citation type="submission" date="2019-07" db="EMBL/GenBank/DDBJ databases">
        <title>Finished genome of Venturia effusa.</title>
        <authorList>
            <person name="Young C.A."/>
            <person name="Cox M.P."/>
            <person name="Ganley A.R.D."/>
            <person name="David W.J."/>
        </authorList>
    </citation>
    <scope>NUCLEOTIDE SEQUENCE [LARGE SCALE GENOMIC DNA]</scope>
    <source>
        <strain evidence="2">albino</strain>
    </source>
</reference>
<dbReference type="SUPFAM" id="SSF52540">
    <property type="entry name" value="P-loop containing nucleoside triphosphate hydrolases"/>
    <property type="match status" value="1"/>
</dbReference>
<gene>
    <name evidence="1" type="ORF">FKW77_009947</name>
</gene>
<evidence type="ECO:0000313" key="1">
    <source>
        <dbReference type="EMBL" id="QDS71848.1"/>
    </source>
</evidence>
<name>A0A517L880_9PEZI</name>
<evidence type="ECO:0008006" key="3">
    <source>
        <dbReference type="Google" id="ProtNLM"/>
    </source>
</evidence>
<dbReference type="OrthoDB" id="20872at2759"/>